<organism evidence="2 3">
    <name type="scientific">Bagarius yarrelli</name>
    <name type="common">Goonch</name>
    <name type="synonym">Bagrus yarrelli</name>
    <dbReference type="NCBI Taxonomy" id="175774"/>
    <lineage>
        <taxon>Eukaryota</taxon>
        <taxon>Metazoa</taxon>
        <taxon>Chordata</taxon>
        <taxon>Craniata</taxon>
        <taxon>Vertebrata</taxon>
        <taxon>Euteleostomi</taxon>
        <taxon>Actinopterygii</taxon>
        <taxon>Neopterygii</taxon>
        <taxon>Teleostei</taxon>
        <taxon>Ostariophysi</taxon>
        <taxon>Siluriformes</taxon>
        <taxon>Sisoridae</taxon>
        <taxon>Sisorinae</taxon>
        <taxon>Bagarius</taxon>
    </lineage>
</organism>
<accession>A0A556VBZ3</accession>
<keyword evidence="3" id="KW-1185">Reference proteome</keyword>
<comment type="caution">
    <text evidence="2">The sequence shown here is derived from an EMBL/GenBank/DDBJ whole genome shotgun (WGS) entry which is preliminary data.</text>
</comment>
<evidence type="ECO:0000256" key="1">
    <source>
        <dbReference type="SAM" id="MobiDB-lite"/>
    </source>
</evidence>
<name>A0A556VBZ3_BAGYA</name>
<sequence length="113" mass="13114">MGFRGEKRVYSEQPARRGPREEQDPAMACLITHFKYTSPPRLSVLTHLKGKVTFKNFRVPPLARETKRIERRIDSPQQEWQAVREQRAGRDGDRCRDRLLGVTLAPLAFHSSK</sequence>
<protein>
    <submittedName>
        <fullName evidence="2">Uncharacterized protein</fullName>
    </submittedName>
</protein>
<dbReference type="EMBL" id="VCAZ01000221">
    <property type="protein sequence ID" value="TTJ38829.1"/>
    <property type="molecule type" value="Genomic_DNA"/>
</dbReference>
<gene>
    <name evidence="2" type="ORF">Baya_15526</name>
</gene>
<evidence type="ECO:0000313" key="3">
    <source>
        <dbReference type="Proteomes" id="UP000319801"/>
    </source>
</evidence>
<dbReference type="AlphaFoldDB" id="A0A556VBZ3"/>
<proteinExistence type="predicted"/>
<evidence type="ECO:0000313" key="2">
    <source>
        <dbReference type="EMBL" id="TTJ38829.1"/>
    </source>
</evidence>
<reference evidence="2 3" key="1">
    <citation type="journal article" date="2019" name="Genome Biol. Evol.">
        <title>Whole-Genome Sequencing of the Giant Devil Catfish, Bagarius yarrelli.</title>
        <authorList>
            <person name="Jiang W."/>
            <person name="Lv Y."/>
            <person name="Cheng L."/>
            <person name="Yang K."/>
            <person name="Chao B."/>
            <person name="Wang X."/>
            <person name="Li Y."/>
            <person name="Pan X."/>
            <person name="You X."/>
            <person name="Zhang Y."/>
            <person name="Yang J."/>
            <person name="Li J."/>
            <person name="Zhang X."/>
            <person name="Liu S."/>
            <person name="Sun C."/>
            <person name="Yang J."/>
            <person name="Shi Q."/>
        </authorList>
    </citation>
    <scope>NUCLEOTIDE SEQUENCE [LARGE SCALE GENOMIC DNA]</scope>
    <source>
        <strain evidence="2">JWS20170419001</strain>
        <tissue evidence="2">Muscle</tissue>
    </source>
</reference>
<feature type="region of interest" description="Disordered" evidence="1">
    <location>
        <begin position="1"/>
        <end position="23"/>
    </location>
</feature>
<dbReference type="Proteomes" id="UP000319801">
    <property type="component" value="Unassembled WGS sequence"/>
</dbReference>